<keyword evidence="3" id="KW-0732">Signal</keyword>
<dbReference type="Proteomes" id="UP000477750">
    <property type="component" value="Unassembled WGS sequence"/>
</dbReference>
<dbReference type="InterPro" id="IPR050261">
    <property type="entry name" value="FrsA_esterase"/>
</dbReference>
<dbReference type="SUPFAM" id="SSF53474">
    <property type="entry name" value="alpha/beta-Hydrolases"/>
    <property type="match status" value="1"/>
</dbReference>
<evidence type="ECO:0000256" key="3">
    <source>
        <dbReference type="SAM" id="SignalP"/>
    </source>
</evidence>
<feature type="signal peptide" evidence="3">
    <location>
        <begin position="1"/>
        <end position="37"/>
    </location>
</feature>
<evidence type="ECO:0000256" key="2">
    <source>
        <dbReference type="ARBA" id="ARBA00022801"/>
    </source>
</evidence>
<dbReference type="SMART" id="SM00458">
    <property type="entry name" value="RICIN"/>
    <property type="match status" value="1"/>
</dbReference>
<dbReference type="PROSITE" id="PS50231">
    <property type="entry name" value="RICIN_B_LECTIN"/>
    <property type="match status" value="1"/>
</dbReference>
<dbReference type="Pfam" id="PF12740">
    <property type="entry name" value="PETase"/>
    <property type="match status" value="1"/>
</dbReference>
<dbReference type="Pfam" id="PF00652">
    <property type="entry name" value="Ricin_B_lectin"/>
    <property type="match status" value="1"/>
</dbReference>
<feature type="chain" id="PRO_5026820469" evidence="3">
    <location>
        <begin position="38"/>
        <end position="430"/>
    </location>
</feature>
<keyword evidence="6" id="KW-1185">Reference proteome</keyword>
<evidence type="ECO:0000313" key="5">
    <source>
        <dbReference type="EMBL" id="MQM24275.1"/>
    </source>
</evidence>
<dbReference type="RefSeq" id="WP_153023446.1">
    <property type="nucleotide sequence ID" value="NZ_WIAO01000001.1"/>
</dbReference>
<dbReference type="InterPro" id="IPR000772">
    <property type="entry name" value="Ricin_B_lectin"/>
</dbReference>
<dbReference type="InterPro" id="IPR035992">
    <property type="entry name" value="Ricin_B-like_lectins"/>
</dbReference>
<evidence type="ECO:0000256" key="1">
    <source>
        <dbReference type="ARBA" id="ARBA00008645"/>
    </source>
</evidence>
<dbReference type="Gene3D" id="3.40.50.1820">
    <property type="entry name" value="alpha/beta hydrolase"/>
    <property type="match status" value="1"/>
</dbReference>
<keyword evidence="2" id="KW-0378">Hydrolase</keyword>
<comment type="caution">
    <text evidence="5">The sequence shown here is derived from an EMBL/GenBank/DDBJ whole genome shotgun (WGS) entry which is preliminary data.</text>
</comment>
<gene>
    <name evidence="5" type="ORF">GFD30_01580</name>
</gene>
<name>A0A6L5G3M2_9ACTN</name>
<comment type="similarity">
    <text evidence="1">Belongs to the AB hydrolase superfamily.</text>
</comment>
<dbReference type="Gene3D" id="2.80.10.50">
    <property type="match status" value="2"/>
</dbReference>
<evidence type="ECO:0000259" key="4">
    <source>
        <dbReference type="SMART" id="SM00458"/>
    </source>
</evidence>
<dbReference type="CDD" id="cd23418">
    <property type="entry name" value="beta-trefoil_Ricin_XLN-like"/>
    <property type="match status" value="1"/>
</dbReference>
<feature type="domain" description="Ricin B lectin" evidence="4">
    <location>
        <begin position="305"/>
        <end position="430"/>
    </location>
</feature>
<dbReference type="EMBL" id="WIAO01000001">
    <property type="protein sequence ID" value="MQM24275.1"/>
    <property type="molecule type" value="Genomic_DNA"/>
</dbReference>
<protein>
    <submittedName>
        <fullName evidence="5">Lipase</fullName>
    </submittedName>
</protein>
<dbReference type="InterPro" id="IPR041127">
    <property type="entry name" value="PET_hydrolase/cutinase-like"/>
</dbReference>
<proteinExistence type="inferred from homology"/>
<reference evidence="5 6" key="1">
    <citation type="submission" date="2019-10" db="EMBL/GenBank/DDBJ databases">
        <title>Glycomyces albidus sp. nov., a novel actinomycete isolated from rhizosphere soil of wheat (Triticum aestivum L.).</title>
        <authorList>
            <person name="Qian L."/>
        </authorList>
    </citation>
    <scope>NUCLEOTIDE SEQUENCE [LARGE SCALE GENOMIC DNA]</scope>
    <source>
        <strain evidence="5 6">NEAU-7082</strain>
    </source>
</reference>
<dbReference type="AlphaFoldDB" id="A0A6L5G3M2"/>
<accession>A0A6L5G3M2</accession>
<organism evidence="5 6">
    <name type="scientific">Glycomyces albidus</name>
    <dbReference type="NCBI Taxonomy" id="2656774"/>
    <lineage>
        <taxon>Bacteria</taxon>
        <taxon>Bacillati</taxon>
        <taxon>Actinomycetota</taxon>
        <taxon>Actinomycetes</taxon>
        <taxon>Glycomycetales</taxon>
        <taxon>Glycomycetaceae</taxon>
        <taxon>Glycomyces</taxon>
    </lineage>
</organism>
<dbReference type="GO" id="GO:0052689">
    <property type="term" value="F:carboxylic ester hydrolase activity"/>
    <property type="evidence" value="ECO:0007669"/>
    <property type="project" value="UniProtKB-ARBA"/>
</dbReference>
<dbReference type="PANTHER" id="PTHR22946:SF9">
    <property type="entry name" value="POLYKETIDE TRANSFERASE AF380"/>
    <property type="match status" value="1"/>
</dbReference>
<sequence length="430" mass="45137">MRSPVLNRSGPRRLALVVLTALAAVIAGLVVARPASAQENPYERGPDPTVQSVAAQRGTFATASVNVGAGHGFKSGVIYYPTDTGQGTFGAIAVVPGYTATWAAEGAWMGHWLASFGFVVIGIDTNSTTDWDDARGAQLLAALDYLTGQSPVRDRVDPNRLGVMGHSMGGGGAINAAMNRPSLQAAIPFAPASFSQNMSNVHVPTMIMGARDDGTVTHSALTTLYNSKPATTEAAYVSLTGGGHGFSTWGNTEVTRRVIPWLKIWIDNDTRYTRFMCPALADTTGVASYSHTCGFEPGGTGEPTEGGQILGAASNRCIDVPGTTNGTQAQLWDCSAQRSGQTWIRTTAGELRVNGKCLDAEGAGTVDGTRAIVWDCHGGANQRWNVNADGTITNAQSGKCLDADSRGTANGTRIILWTCNGGTNQRWALR</sequence>
<evidence type="ECO:0000313" key="6">
    <source>
        <dbReference type="Proteomes" id="UP000477750"/>
    </source>
</evidence>
<dbReference type="InterPro" id="IPR029058">
    <property type="entry name" value="AB_hydrolase_fold"/>
</dbReference>
<dbReference type="SUPFAM" id="SSF50370">
    <property type="entry name" value="Ricin B-like lectins"/>
    <property type="match status" value="1"/>
</dbReference>
<dbReference type="PANTHER" id="PTHR22946">
    <property type="entry name" value="DIENELACTONE HYDROLASE DOMAIN-CONTAINING PROTEIN-RELATED"/>
    <property type="match status" value="1"/>
</dbReference>